<dbReference type="EMBL" id="PFUC01000083">
    <property type="protein sequence ID" value="PJB47186.1"/>
    <property type="molecule type" value="Genomic_DNA"/>
</dbReference>
<dbReference type="AlphaFoldDB" id="A0A2M8BTL3"/>
<comment type="caution">
    <text evidence="1">The sequence shown here is derived from an EMBL/GenBank/DDBJ whole genome shotgun (WGS) entry which is preliminary data.</text>
</comment>
<sequence length="67" mass="7496">MPMTGNITYSTVSGIIYILGDREQKRDTLSLKDFVHSSRAAEITTISEELRGRNVLIAGKTRPEEDL</sequence>
<evidence type="ECO:0000313" key="2">
    <source>
        <dbReference type="Proteomes" id="UP000231196"/>
    </source>
</evidence>
<proteinExistence type="predicted"/>
<name>A0A2M8BTL3_9BACT</name>
<accession>A0A2M8BTL3</accession>
<organism evidence="1 2">
    <name type="scientific">Candidatus Collierbacteria bacterium CG_4_9_14_3_um_filter_43_16</name>
    <dbReference type="NCBI Taxonomy" id="1974532"/>
    <lineage>
        <taxon>Bacteria</taxon>
        <taxon>Candidatus Collieribacteriota</taxon>
    </lineage>
</organism>
<protein>
    <submittedName>
        <fullName evidence="1">Uncharacterized protein</fullName>
    </submittedName>
</protein>
<dbReference type="Proteomes" id="UP000231196">
    <property type="component" value="Unassembled WGS sequence"/>
</dbReference>
<gene>
    <name evidence="1" type="ORF">CO104_04230</name>
</gene>
<reference evidence="2" key="1">
    <citation type="submission" date="2017-09" db="EMBL/GenBank/DDBJ databases">
        <title>Depth-based differentiation of microbial function through sediment-hosted aquifers and enrichment of novel symbionts in the deep terrestrial subsurface.</title>
        <authorList>
            <person name="Probst A.J."/>
            <person name="Ladd B."/>
            <person name="Jarett J.K."/>
            <person name="Geller-Mcgrath D.E."/>
            <person name="Sieber C.M.K."/>
            <person name="Emerson J.B."/>
            <person name="Anantharaman K."/>
            <person name="Thomas B.C."/>
            <person name="Malmstrom R."/>
            <person name="Stieglmeier M."/>
            <person name="Klingl A."/>
            <person name="Woyke T."/>
            <person name="Ryan C.M."/>
            <person name="Banfield J.F."/>
        </authorList>
    </citation>
    <scope>NUCLEOTIDE SEQUENCE [LARGE SCALE GENOMIC DNA]</scope>
</reference>
<evidence type="ECO:0000313" key="1">
    <source>
        <dbReference type="EMBL" id="PJB47186.1"/>
    </source>
</evidence>